<dbReference type="GeneID" id="93902555"/>
<reference evidence="2" key="1">
    <citation type="submission" date="2014-06" db="EMBL/GenBank/DDBJ databases">
        <authorList>
            <person name="Le Roux Frederique"/>
        </authorList>
    </citation>
    <scope>NUCLEOTIDE SEQUENCE [LARGE SCALE GENOMIC DNA]</scope>
    <source>
        <strain evidence="2">J5-5</strain>
    </source>
</reference>
<name>A0A4R3PN31_9VIBR</name>
<sequence length="221" mass="23867">MFKKTLLAKSALLISSTAFAADVENSNLDIAFQGAHFQGAGNQVTMLRVPVTNKDTGQTQFFDMSAEFSADKNGNLIFQNMSSVKSIAFASANQLLSGHYLDGKNCSWFVDGPSVGANGRSVWSFFMPGNNIGCKNNNDYAGTVMSGPVQGNELIKTMSPYKTLSKASDHNLNYGVYDGDYVVSASQSGSLISFVAHSHSDARVRFSWTVKQAPYPGKKED</sequence>
<dbReference type="EMBL" id="CCJV01000082">
    <property type="protein sequence ID" value="CDT26820.1"/>
    <property type="molecule type" value="Genomic_DNA"/>
</dbReference>
<gene>
    <name evidence="1" type="ORF">VCR5J5_230014</name>
</gene>
<dbReference type="Proteomes" id="UP000049495">
    <property type="component" value="Unassembled WGS sequence"/>
</dbReference>
<dbReference type="RefSeq" id="WP_048662234.1">
    <property type="nucleotide sequence ID" value="NZ_AP025477.1"/>
</dbReference>
<evidence type="ECO:0000313" key="2">
    <source>
        <dbReference type="Proteomes" id="UP000049495"/>
    </source>
</evidence>
<evidence type="ECO:0000313" key="1">
    <source>
        <dbReference type="EMBL" id="CDT26820.1"/>
    </source>
</evidence>
<protein>
    <submittedName>
        <fullName evidence="1">Uncharacterized protein</fullName>
    </submittedName>
</protein>
<organism evidence="1 2">
    <name type="scientific">Vibrio crassostreae</name>
    <dbReference type="NCBI Taxonomy" id="246167"/>
    <lineage>
        <taxon>Bacteria</taxon>
        <taxon>Pseudomonadati</taxon>
        <taxon>Pseudomonadota</taxon>
        <taxon>Gammaproteobacteria</taxon>
        <taxon>Vibrionales</taxon>
        <taxon>Vibrionaceae</taxon>
        <taxon>Vibrio</taxon>
    </lineage>
</organism>
<proteinExistence type="predicted"/>
<dbReference type="AlphaFoldDB" id="A0A4R3PN31"/>
<comment type="caution">
    <text evidence="1">The sequence shown here is derived from an EMBL/GenBank/DDBJ whole genome shotgun (WGS) entry which is preliminary data.</text>
</comment>
<accession>A0A4R3PN31</accession>